<dbReference type="SUPFAM" id="SSF56935">
    <property type="entry name" value="Porins"/>
    <property type="match status" value="1"/>
</dbReference>
<gene>
    <name evidence="2" type="ORF">METZ01_LOCUS125193</name>
</gene>
<feature type="non-terminal residue" evidence="2">
    <location>
        <position position="320"/>
    </location>
</feature>
<feature type="domain" description="Type IX secretion system protein PorV" evidence="1">
    <location>
        <begin position="18"/>
        <end position="204"/>
    </location>
</feature>
<evidence type="ECO:0000259" key="1">
    <source>
        <dbReference type="Pfam" id="PF19572"/>
    </source>
</evidence>
<dbReference type="Pfam" id="PF19572">
    <property type="entry name" value="PorV"/>
    <property type="match status" value="1"/>
</dbReference>
<organism evidence="2">
    <name type="scientific">marine metagenome</name>
    <dbReference type="NCBI Taxonomy" id="408172"/>
    <lineage>
        <taxon>unclassified sequences</taxon>
        <taxon>metagenomes</taxon>
        <taxon>ecological metagenomes</taxon>
    </lineage>
</organism>
<proteinExistence type="predicted"/>
<sequence>MYRIIASIIIIFSSLFAQNRNGTTSANFIEIDVGSAASAMGGAYVCMTNDVTSIYWNPANIVYLNQNELLLIHEPWIAETNRYIIASAIKIDNANSVGISLNYLDYGSIEVTNIMNQDGTGEYYHPKEYSIGLSYAKKFVNWFSFGTSVKYISSKIWHSSAGAAAIDLGVLINTPFLSMTEAQKDGIRIGMSISNYGTKMKYGGIDLLNPIDISSEYGNYGNVEGQFKTQGWELPLLFRLGLSAKPWVSQTSELVLAVDAIHSNNNSEYLNLGSQFTYAPSARTKFYLRSGMKGIFMVDGEFGPAFGAGMKYQLKSGQGI</sequence>
<evidence type="ECO:0000313" key="2">
    <source>
        <dbReference type="EMBL" id="SVA72339.1"/>
    </source>
</evidence>
<protein>
    <recommendedName>
        <fullName evidence="1">Type IX secretion system protein PorV domain-containing protein</fullName>
    </recommendedName>
</protein>
<dbReference type="Gene3D" id="2.40.160.60">
    <property type="entry name" value="Outer membrane protein transport protein (OMPP1/FadL/TodX)"/>
    <property type="match status" value="1"/>
</dbReference>
<accession>A0A381Y5J0</accession>
<dbReference type="InterPro" id="IPR045741">
    <property type="entry name" value="PorV"/>
</dbReference>
<dbReference type="AlphaFoldDB" id="A0A381Y5J0"/>
<dbReference type="EMBL" id="UINC01017447">
    <property type="protein sequence ID" value="SVA72339.1"/>
    <property type="molecule type" value="Genomic_DNA"/>
</dbReference>
<dbReference type="NCBIfam" id="NF033709">
    <property type="entry name" value="PorV_fam"/>
    <property type="match status" value="1"/>
</dbReference>
<name>A0A381Y5J0_9ZZZZ</name>
<reference evidence="2" key="1">
    <citation type="submission" date="2018-05" db="EMBL/GenBank/DDBJ databases">
        <authorList>
            <person name="Lanie J.A."/>
            <person name="Ng W.-L."/>
            <person name="Kazmierczak K.M."/>
            <person name="Andrzejewski T.M."/>
            <person name="Davidsen T.M."/>
            <person name="Wayne K.J."/>
            <person name="Tettelin H."/>
            <person name="Glass J.I."/>
            <person name="Rusch D."/>
            <person name="Podicherti R."/>
            <person name="Tsui H.-C.T."/>
            <person name="Winkler M.E."/>
        </authorList>
    </citation>
    <scope>NUCLEOTIDE SEQUENCE</scope>
</reference>